<dbReference type="Proteomes" id="UP000612746">
    <property type="component" value="Unassembled WGS sequence"/>
</dbReference>
<name>A0A8H7PVC4_9FUNG</name>
<evidence type="ECO:0000313" key="2">
    <source>
        <dbReference type="Proteomes" id="UP000612746"/>
    </source>
</evidence>
<keyword evidence="2" id="KW-1185">Reference proteome</keyword>
<proteinExistence type="predicted"/>
<gene>
    <name evidence="1" type="ORF">INT44_003542</name>
</gene>
<organism evidence="1 2">
    <name type="scientific">Umbelopsis vinacea</name>
    <dbReference type="NCBI Taxonomy" id="44442"/>
    <lineage>
        <taxon>Eukaryota</taxon>
        <taxon>Fungi</taxon>
        <taxon>Fungi incertae sedis</taxon>
        <taxon>Mucoromycota</taxon>
        <taxon>Mucoromycotina</taxon>
        <taxon>Umbelopsidomycetes</taxon>
        <taxon>Umbelopsidales</taxon>
        <taxon>Umbelopsidaceae</taxon>
        <taxon>Umbelopsis</taxon>
    </lineage>
</organism>
<dbReference type="OrthoDB" id="2350097at2759"/>
<dbReference type="EMBL" id="JAEPRA010000009">
    <property type="protein sequence ID" value="KAG2180538.1"/>
    <property type="molecule type" value="Genomic_DNA"/>
</dbReference>
<sequence>MEHTSGVISQAIMLVLNKASETLHGLKRYYQATMWTDWPDHIRANTRDWLKDILARVFERTKGNAVPGDLLKIDSSQWGRKQAVPKLRDCAIGTLPEIHRCERIDIIRNHLDNGMEHVDRHFSDKTQAQRNRARREYAAWCDALCDGIAHASGLLKLNNYARAVPATEVDRCLKRLLKGTTVATKDTHLLIEKYQLEPMLRRGYRYN</sequence>
<protein>
    <submittedName>
        <fullName evidence="1">Uncharacterized protein</fullName>
    </submittedName>
</protein>
<evidence type="ECO:0000313" key="1">
    <source>
        <dbReference type="EMBL" id="KAG2180538.1"/>
    </source>
</evidence>
<reference evidence="1" key="1">
    <citation type="submission" date="2020-12" db="EMBL/GenBank/DDBJ databases">
        <title>Metabolic potential, ecology and presence of endohyphal bacteria is reflected in genomic diversity of Mucoromycotina.</title>
        <authorList>
            <person name="Muszewska A."/>
            <person name="Okrasinska A."/>
            <person name="Steczkiewicz K."/>
            <person name="Drgas O."/>
            <person name="Orlowska M."/>
            <person name="Perlinska-Lenart U."/>
            <person name="Aleksandrzak-Piekarczyk T."/>
            <person name="Szatraj K."/>
            <person name="Zielenkiewicz U."/>
            <person name="Pilsyk S."/>
            <person name="Malc E."/>
            <person name="Mieczkowski P."/>
            <person name="Kruszewska J.S."/>
            <person name="Biernat P."/>
            <person name="Pawlowska J."/>
        </authorList>
    </citation>
    <scope>NUCLEOTIDE SEQUENCE</scope>
    <source>
        <strain evidence="1">WA0000051536</strain>
    </source>
</reference>
<comment type="caution">
    <text evidence="1">The sequence shown here is derived from an EMBL/GenBank/DDBJ whole genome shotgun (WGS) entry which is preliminary data.</text>
</comment>
<accession>A0A8H7PVC4</accession>
<dbReference type="AlphaFoldDB" id="A0A8H7PVC4"/>